<accession>A0ABX1TNQ8</accession>
<evidence type="ECO:0000313" key="1">
    <source>
        <dbReference type="EMBL" id="NMQ19581.1"/>
    </source>
</evidence>
<proteinExistence type="predicted"/>
<name>A0ABX1TNQ8_9GAMM</name>
<evidence type="ECO:0000313" key="2">
    <source>
        <dbReference type="Proteomes" id="UP000760480"/>
    </source>
</evidence>
<comment type="caution">
    <text evidence="1">The sequence shown here is derived from an EMBL/GenBank/DDBJ whole genome shotgun (WGS) entry which is preliminary data.</text>
</comment>
<keyword evidence="2" id="KW-1185">Reference proteome</keyword>
<dbReference type="InterPro" id="IPR010323">
    <property type="entry name" value="DUF924"/>
</dbReference>
<dbReference type="RefSeq" id="WP_169248834.1">
    <property type="nucleotide sequence ID" value="NZ_SPMZ01000028.1"/>
</dbReference>
<dbReference type="SUPFAM" id="SSF48452">
    <property type="entry name" value="TPR-like"/>
    <property type="match status" value="1"/>
</dbReference>
<dbReference type="InterPro" id="IPR011990">
    <property type="entry name" value="TPR-like_helical_dom_sf"/>
</dbReference>
<dbReference type="EMBL" id="SPMZ01000028">
    <property type="protein sequence ID" value="NMQ19581.1"/>
    <property type="molecule type" value="Genomic_DNA"/>
</dbReference>
<organism evidence="1 2">
    <name type="scientific">Candidatus Competibacter phosphatis</name>
    <dbReference type="NCBI Taxonomy" id="221280"/>
    <lineage>
        <taxon>Bacteria</taxon>
        <taxon>Pseudomonadati</taxon>
        <taxon>Pseudomonadota</taxon>
        <taxon>Gammaproteobacteria</taxon>
        <taxon>Candidatus Competibacteraceae</taxon>
        <taxon>Candidatus Competibacter</taxon>
    </lineage>
</organism>
<dbReference type="Proteomes" id="UP000760480">
    <property type="component" value="Unassembled WGS sequence"/>
</dbReference>
<dbReference type="Gene3D" id="1.20.58.320">
    <property type="entry name" value="TPR-like"/>
    <property type="match status" value="1"/>
</dbReference>
<protein>
    <submittedName>
        <fullName evidence="1">DUF924 domain-containing protein</fullName>
    </submittedName>
</protein>
<dbReference type="Pfam" id="PF06041">
    <property type="entry name" value="DUF924"/>
    <property type="match status" value="1"/>
</dbReference>
<reference evidence="1 2" key="1">
    <citation type="submission" date="2019-03" db="EMBL/GenBank/DDBJ databases">
        <title>Metabolic reconstructions from genomes of highly enriched 'Candidatus Accumulibacter' and 'Candidatus Competibacter' bioreactor populations.</title>
        <authorList>
            <person name="Annavajhala M.K."/>
            <person name="Welles L."/>
            <person name="Abbas B."/>
            <person name="Sorokin D."/>
            <person name="Park H."/>
            <person name="Van Loosdrecht M."/>
            <person name="Chandran K."/>
        </authorList>
    </citation>
    <scope>NUCLEOTIDE SEQUENCE [LARGE SCALE GENOMIC DNA]</scope>
    <source>
        <strain evidence="1 2">SBR_G</strain>
    </source>
</reference>
<sequence length="187" mass="21331">MTHSEGIASATEILEFWFAAEVKPLWFASTPEFDEALHERFLVTYRVAATGQLEDWERTPLGALALVIVLDQFPLNLFRGHPKSFATEAAARVVADRAIARGSDREMGPEQRLFLYLPFMHGEALADQERSVRLFQQAGLEESLRFARHHHDLIRRFGRFPHRNAILERESTPQEIAYLASPEAFLG</sequence>
<dbReference type="Gene3D" id="1.25.40.10">
    <property type="entry name" value="Tetratricopeptide repeat domain"/>
    <property type="match status" value="1"/>
</dbReference>
<gene>
    <name evidence="1" type="ORF">E4P82_10470</name>
</gene>